<dbReference type="InterPro" id="IPR011075">
    <property type="entry name" value="TetR_C"/>
</dbReference>
<evidence type="ECO:0000256" key="1">
    <source>
        <dbReference type="ARBA" id="ARBA00023015"/>
    </source>
</evidence>
<feature type="region of interest" description="Disordered" evidence="3">
    <location>
        <begin position="1"/>
        <end position="20"/>
    </location>
</feature>
<sequence>MDVVVSRLTEQSPMPDTGSLGGDLRAFAAKAAEDVTGPDGLALLRTVVTAPATGPDGASARDRFLSVRSEQLKSMLERACSRGEVAPGVLEVLDGALAPTAPCGARP</sequence>
<keyword evidence="6" id="KW-1185">Reference proteome</keyword>
<comment type="caution">
    <text evidence="5">The sequence shown here is derived from an EMBL/GenBank/DDBJ whole genome shotgun (WGS) entry which is preliminary data.</text>
</comment>
<organism evidence="5 6">
    <name type="scientific">Streptomyces capoamus</name>
    <dbReference type="NCBI Taxonomy" id="68183"/>
    <lineage>
        <taxon>Bacteria</taxon>
        <taxon>Bacillati</taxon>
        <taxon>Actinomycetota</taxon>
        <taxon>Actinomycetes</taxon>
        <taxon>Kitasatosporales</taxon>
        <taxon>Streptomycetaceae</taxon>
        <taxon>Streptomyces</taxon>
    </lineage>
</organism>
<dbReference type="SUPFAM" id="SSF48498">
    <property type="entry name" value="Tetracyclin repressor-like, C-terminal domain"/>
    <property type="match status" value="1"/>
</dbReference>
<reference evidence="6" key="1">
    <citation type="journal article" date="2019" name="Int. J. Syst. Evol. Microbiol.">
        <title>The Global Catalogue of Microorganisms (GCM) 10K type strain sequencing project: providing services to taxonomists for standard genome sequencing and annotation.</title>
        <authorList>
            <consortium name="The Broad Institute Genomics Platform"/>
            <consortium name="The Broad Institute Genome Sequencing Center for Infectious Disease"/>
            <person name="Wu L."/>
            <person name="Ma J."/>
        </authorList>
    </citation>
    <scope>NUCLEOTIDE SEQUENCE [LARGE SCALE GENOMIC DNA]</scope>
    <source>
        <strain evidence="6">JCM 4253</strain>
    </source>
</reference>
<dbReference type="EMBL" id="BNBF01000029">
    <property type="protein sequence ID" value="GHG71705.1"/>
    <property type="molecule type" value="Genomic_DNA"/>
</dbReference>
<feature type="domain" description="Tetracyclin repressor-like C-terminal" evidence="4">
    <location>
        <begin position="14"/>
        <end position="89"/>
    </location>
</feature>
<evidence type="ECO:0000259" key="4">
    <source>
        <dbReference type="Pfam" id="PF16859"/>
    </source>
</evidence>
<gene>
    <name evidence="5" type="ORF">GCM10018980_67260</name>
</gene>
<protein>
    <recommendedName>
        <fullName evidence="4">Tetracyclin repressor-like C-terminal domain-containing protein</fullName>
    </recommendedName>
</protein>
<accession>A0A919F319</accession>
<evidence type="ECO:0000256" key="3">
    <source>
        <dbReference type="SAM" id="MobiDB-lite"/>
    </source>
</evidence>
<proteinExistence type="predicted"/>
<evidence type="ECO:0000256" key="2">
    <source>
        <dbReference type="ARBA" id="ARBA00023163"/>
    </source>
</evidence>
<evidence type="ECO:0000313" key="5">
    <source>
        <dbReference type="EMBL" id="GHG71705.1"/>
    </source>
</evidence>
<dbReference type="InterPro" id="IPR036271">
    <property type="entry name" value="Tet_transcr_reg_TetR-rel_C_sf"/>
</dbReference>
<dbReference type="Pfam" id="PF16859">
    <property type="entry name" value="TetR_C_11"/>
    <property type="match status" value="1"/>
</dbReference>
<dbReference type="AlphaFoldDB" id="A0A919F319"/>
<dbReference type="Gene3D" id="1.10.357.10">
    <property type="entry name" value="Tetracycline Repressor, domain 2"/>
    <property type="match status" value="1"/>
</dbReference>
<dbReference type="Proteomes" id="UP000619355">
    <property type="component" value="Unassembled WGS sequence"/>
</dbReference>
<name>A0A919F319_9ACTN</name>
<evidence type="ECO:0000313" key="6">
    <source>
        <dbReference type="Proteomes" id="UP000619355"/>
    </source>
</evidence>
<keyword evidence="1" id="KW-0805">Transcription regulation</keyword>
<keyword evidence="2" id="KW-0804">Transcription</keyword>